<dbReference type="PANTHER" id="PTHR36439:SF1">
    <property type="entry name" value="DUF1697 DOMAIN-CONTAINING PROTEIN"/>
    <property type="match status" value="1"/>
</dbReference>
<comment type="caution">
    <text evidence="1">The sequence shown here is derived from an EMBL/GenBank/DDBJ whole genome shotgun (WGS) entry which is preliminary data.</text>
</comment>
<organism evidence="1 2">
    <name type="scientific">Archangium gephyra</name>
    <dbReference type="NCBI Taxonomy" id="48"/>
    <lineage>
        <taxon>Bacteria</taxon>
        <taxon>Pseudomonadati</taxon>
        <taxon>Myxococcota</taxon>
        <taxon>Myxococcia</taxon>
        <taxon>Myxococcales</taxon>
        <taxon>Cystobacterineae</taxon>
        <taxon>Archangiaceae</taxon>
        <taxon>Archangium</taxon>
    </lineage>
</organism>
<dbReference type="InterPro" id="IPR012545">
    <property type="entry name" value="DUF1697"/>
</dbReference>
<dbReference type="AlphaFoldDB" id="A0A2W5TTQ4"/>
<evidence type="ECO:0000313" key="2">
    <source>
        <dbReference type="Proteomes" id="UP000249061"/>
    </source>
</evidence>
<dbReference type="PANTHER" id="PTHR36439">
    <property type="entry name" value="BLL4334 PROTEIN"/>
    <property type="match status" value="1"/>
</dbReference>
<dbReference type="SUPFAM" id="SSF160379">
    <property type="entry name" value="SP0830-like"/>
    <property type="match status" value="1"/>
</dbReference>
<accession>A0A2W5TTQ4</accession>
<protein>
    <recommendedName>
        <fullName evidence="3">DUF1697 domain-containing protein</fullName>
    </recommendedName>
</protein>
<evidence type="ECO:0000313" key="1">
    <source>
        <dbReference type="EMBL" id="PZR16663.1"/>
    </source>
</evidence>
<dbReference type="EMBL" id="QFQP01000003">
    <property type="protein sequence ID" value="PZR16663.1"/>
    <property type="molecule type" value="Genomic_DNA"/>
</dbReference>
<sequence length="165" mass="18228">MRYAALLRGVSPMNCKMPELKAALERAGFENVKTVLSSGNVLFDAPAKSNATLEREVEAAMTKHLTRSFPTIVRRVDELRALLDSKPFAKAPKNTKCVVTFFKTAKALKIPVTKDEATIFAADGLEAFSHYVPQPRNPAFMVLLEKTFGKEITTRTLGTVEKLAK</sequence>
<evidence type="ECO:0008006" key="3">
    <source>
        <dbReference type="Google" id="ProtNLM"/>
    </source>
</evidence>
<dbReference type="Gene3D" id="3.30.70.1280">
    <property type="entry name" value="SP0830-like domains"/>
    <property type="match status" value="1"/>
</dbReference>
<dbReference type="Proteomes" id="UP000249061">
    <property type="component" value="Unassembled WGS sequence"/>
</dbReference>
<name>A0A2W5TTQ4_9BACT</name>
<proteinExistence type="predicted"/>
<dbReference type="Pfam" id="PF08002">
    <property type="entry name" value="DUF1697"/>
    <property type="match status" value="1"/>
</dbReference>
<reference evidence="1 2" key="1">
    <citation type="submission" date="2017-08" db="EMBL/GenBank/DDBJ databases">
        <title>Infants hospitalized years apart are colonized by the same room-sourced microbial strains.</title>
        <authorList>
            <person name="Brooks B."/>
            <person name="Olm M.R."/>
            <person name="Firek B.A."/>
            <person name="Baker R."/>
            <person name="Thomas B.C."/>
            <person name="Morowitz M.J."/>
            <person name="Banfield J.F."/>
        </authorList>
    </citation>
    <scope>NUCLEOTIDE SEQUENCE [LARGE SCALE GENOMIC DNA]</scope>
    <source>
        <strain evidence="1">S2_003_000_R2_14</strain>
    </source>
</reference>
<gene>
    <name evidence="1" type="ORF">DI536_05770</name>
</gene>
<dbReference type="PIRSF" id="PIRSF008502">
    <property type="entry name" value="UCP008502"/>
    <property type="match status" value="1"/>
</dbReference>